<proteinExistence type="predicted"/>
<reference evidence="1" key="1">
    <citation type="submission" date="2022-04" db="EMBL/GenBank/DDBJ databases">
        <title>Genome of the entomopathogenic fungus Entomophthora muscae.</title>
        <authorList>
            <person name="Elya C."/>
            <person name="Lovett B.R."/>
            <person name="Lee E."/>
            <person name="Macias A.M."/>
            <person name="Hajek A.E."/>
            <person name="De Bivort B.L."/>
            <person name="Kasson M.T."/>
            <person name="De Fine Licht H.H."/>
            <person name="Stajich J.E."/>
        </authorList>
    </citation>
    <scope>NUCLEOTIDE SEQUENCE</scope>
    <source>
        <strain evidence="1">Berkeley</strain>
    </source>
</reference>
<keyword evidence="1" id="KW-0378">Hydrolase</keyword>
<comment type="caution">
    <text evidence="1">The sequence shown here is derived from an EMBL/GenBank/DDBJ whole genome shotgun (WGS) entry which is preliminary data.</text>
</comment>
<evidence type="ECO:0000313" key="2">
    <source>
        <dbReference type="Proteomes" id="UP001165960"/>
    </source>
</evidence>
<keyword evidence="2" id="KW-1185">Reference proteome</keyword>
<name>A0ACC2SEU1_9FUNG</name>
<sequence>MAAAQFSHPLLGLKPTWKDYVDTRFMARLNYKGKQKCSGSMIYPIFLVTLASCISSTQMQDYTLSIGSFEVQVDKIHIHPMFGLIDGMDIAVLKTKPFPTSYTSISLETRFGESDTFLTGWKLLYPTNFTKLKVHSSRCLAYSEAYPFFPGTPLLKTHPKLIFVAFLAKYSFQSNTFSPITQIHHHQLWIEAIFHPAQ</sequence>
<keyword evidence="1" id="KW-0645">Protease</keyword>
<dbReference type="Proteomes" id="UP001165960">
    <property type="component" value="Unassembled WGS sequence"/>
</dbReference>
<accession>A0ACC2SEU1</accession>
<protein>
    <submittedName>
        <fullName evidence="1">Serine protease 45</fullName>
    </submittedName>
</protein>
<dbReference type="EMBL" id="QTSX02005129">
    <property type="protein sequence ID" value="KAJ9060825.1"/>
    <property type="molecule type" value="Genomic_DNA"/>
</dbReference>
<gene>
    <name evidence="1" type="primary">PRSS45</name>
    <name evidence="1" type="ORF">DSO57_1026780</name>
</gene>
<organism evidence="1 2">
    <name type="scientific">Entomophthora muscae</name>
    <dbReference type="NCBI Taxonomy" id="34485"/>
    <lineage>
        <taxon>Eukaryota</taxon>
        <taxon>Fungi</taxon>
        <taxon>Fungi incertae sedis</taxon>
        <taxon>Zoopagomycota</taxon>
        <taxon>Entomophthoromycotina</taxon>
        <taxon>Entomophthoromycetes</taxon>
        <taxon>Entomophthorales</taxon>
        <taxon>Entomophthoraceae</taxon>
        <taxon>Entomophthora</taxon>
    </lineage>
</organism>
<evidence type="ECO:0000313" key="1">
    <source>
        <dbReference type="EMBL" id="KAJ9060825.1"/>
    </source>
</evidence>